<name>A0AAV1DT96_OLDCO</name>
<feature type="compositionally biased region" description="Basic and acidic residues" evidence="1">
    <location>
        <begin position="191"/>
        <end position="204"/>
    </location>
</feature>
<dbReference type="Proteomes" id="UP001161247">
    <property type="component" value="Chromosome 6"/>
</dbReference>
<organism evidence="2 3">
    <name type="scientific">Oldenlandia corymbosa var. corymbosa</name>
    <dbReference type="NCBI Taxonomy" id="529605"/>
    <lineage>
        <taxon>Eukaryota</taxon>
        <taxon>Viridiplantae</taxon>
        <taxon>Streptophyta</taxon>
        <taxon>Embryophyta</taxon>
        <taxon>Tracheophyta</taxon>
        <taxon>Spermatophyta</taxon>
        <taxon>Magnoliopsida</taxon>
        <taxon>eudicotyledons</taxon>
        <taxon>Gunneridae</taxon>
        <taxon>Pentapetalae</taxon>
        <taxon>asterids</taxon>
        <taxon>lamiids</taxon>
        <taxon>Gentianales</taxon>
        <taxon>Rubiaceae</taxon>
        <taxon>Rubioideae</taxon>
        <taxon>Spermacoceae</taxon>
        <taxon>Hedyotis-Oldenlandia complex</taxon>
        <taxon>Oldenlandia</taxon>
    </lineage>
</organism>
<feature type="region of interest" description="Disordered" evidence="1">
    <location>
        <begin position="1"/>
        <end position="28"/>
    </location>
</feature>
<keyword evidence="3" id="KW-1185">Reference proteome</keyword>
<dbReference type="InterPro" id="IPR008833">
    <property type="entry name" value="Surf2"/>
</dbReference>
<evidence type="ECO:0000313" key="2">
    <source>
        <dbReference type="EMBL" id="CAI9111143.1"/>
    </source>
</evidence>
<feature type="region of interest" description="Disordered" evidence="1">
    <location>
        <begin position="124"/>
        <end position="258"/>
    </location>
</feature>
<proteinExistence type="predicted"/>
<feature type="compositionally biased region" description="Basic residues" evidence="1">
    <location>
        <begin position="141"/>
        <end position="154"/>
    </location>
</feature>
<reference evidence="2" key="1">
    <citation type="submission" date="2023-03" db="EMBL/GenBank/DDBJ databases">
        <authorList>
            <person name="Julca I."/>
        </authorList>
    </citation>
    <scope>NUCLEOTIDE SEQUENCE</scope>
</reference>
<sequence>MGKKAGGGGGGAEGENKEKEGQNLLGAPTFKEIENGRFKCVETGHELPAHARDSYSQSKHCRLGLIDAALANNKPPLNMFRQDPQSSSKLICKLTGFAINKTEEHIWKHINGKRFLHMLERMETGKGMPNGTEEHPEQKEGKKKKIKDVKKKKNKKEDKPVCEVISEVRDISVKDSDSEAGDDFWMPPAGERWDNDDGGDRWGSDTESGAESDGDDIEETEEVKQEAGELSSRTKRMSLEVGPSSFASRKKKKKTEAS</sequence>
<feature type="compositionally biased region" description="Basic and acidic residues" evidence="1">
    <location>
        <begin position="155"/>
        <end position="177"/>
    </location>
</feature>
<dbReference type="PANTHER" id="PTHR47854">
    <property type="entry name" value="SURFEIT LOCUS PROTEIN 2 (SURF2)"/>
    <property type="match status" value="1"/>
</dbReference>
<protein>
    <submittedName>
        <fullName evidence="2">OLC1v1011288C1</fullName>
    </submittedName>
</protein>
<evidence type="ECO:0000313" key="3">
    <source>
        <dbReference type="Proteomes" id="UP001161247"/>
    </source>
</evidence>
<dbReference type="AlphaFoldDB" id="A0AAV1DT96"/>
<feature type="compositionally biased region" description="Gly residues" evidence="1">
    <location>
        <begin position="1"/>
        <end position="13"/>
    </location>
</feature>
<feature type="compositionally biased region" description="Basic residues" evidence="1">
    <location>
        <begin position="248"/>
        <end position="258"/>
    </location>
</feature>
<accession>A0AAV1DT96</accession>
<dbReference type="EMBL" id="OX459123">
    <property type="protein sequence ID" value="CAI9111143.1"/>
    <property type="molecule type" value="Genomic_DNA"/>
</dbReference>
<gene>
    <name evidence="2" type="ORF">OLC1_LOCUS18635</name>
</gene>
<evidence type="ECO:0000256" key="1">
    <source>
        <dbReference type="SAM" id="MobiDB-lite"/>
    </source>
</evidence>
<dbReference type="Pfam" id="PF05477">
    <property type="entry name" value="SURF2"/>
    <property type="match status" value="1"/>
</dbReference>
<feature type="compositionally biased region" description="Acidic residues" evidence="1">
    <location>
        <begin position="208"/>
        <end position="221"/>
    </location>
</feature>
<dbReference type="PANTHER" id="PTHR47854:SF1">
    <property type="entry name" value="SURFEIT LOCUS PROTEIN 2 (SURF2)"/>
    <property type="match status" value="1"/>
</dbReference>